<keyword evidence="7 9" id="KW-0408">Iron</keyword>
<dbReference type="OrthoDB" id="2789670at2759"/>
<reference evidence="11" key="1">
    <citation type="submission" date="2022-06" db="EMBL/GenBank/DDBJ databases">
        <title>Genome Sequence of Candolleomyces eurysporus.</title>
        <authorList>
            <person name="Buettner E."/>
        </authorList>
    </citation>
    <scope>NUCLEOTIDE SEQUENCE</scope>
    <source>
        <strain evidence="11">VTCC 930004</strain>
    </source>
</reference>
<evidence type="ECO:0000256" key="9">
    <source>
        <dbReference type="PIRSR" id="PIRSR602401-1"/>
    </source>
</evidence>
<dbReference type="GO" id="GO:0016705">
    <property type="term" value="F:oxidoreductase activity, acting on paired donors, with incorporation or reduction of molecular oxygen"/>
    <property type="evidence" value="ECO:0007669"/>
    <property type="project" value="InterPro"/>
</dbReference>
<comment type="cofactor">
    <cofactor evidence="1 9">
        <name>heme</name>
        <dbReference type="ChEBI" id="CHEBI:30413"/>
    </cofactor>
</comment>
<evidence type="ECO:0000256" key="5">
    <source>
        <dbReference type="ARBA" id="ARBA00022723"/>
    </source>
</evidence>
<keyword evidence="4 9" id="KW-0349">Heme</keyword>
<dbReference type="SUPFAM" id="SSF48264">
    <property type="entry name" value="Cytochrome P450"/>
    <property type="match status" value="1"/>
</dbReference>
<evidence type="ECO:0000256" key="1">
    <source>
        <dbReference type="ARBA" id="ARBA00001971"/>
    </source>
</evidence>
<evidence type="ECO:0000256" key="3">
    <source>
        <dbReference type="ARBA" id="ARBA00010617"/>
    </source>
</evidence>
<dbReference type="EMBL" id="JANBPK010001041">
    <property type="protein sequence ID" value="KAJ2926962.1"/>
    <property type="molecule type" value="Genomic_DNA"/>
</dbReference>
<feature type="binding site" description="axial binding residue" evidence="9">
    <location>
        <position position="452"/>
    </location>
    <ligand>
        <name>heme</name>
        <dbReference type="ChEBI" id="CHEBI:30413"/>
    </ligand>
    <ligandPart>
        <name>Fe</name>
        <dbReference type="ChEBI" id="CHEBI:18248"/>
    </ligandPart>
</feature>
<evidence type="ECO:0008006" key="13">
    <source>
        <dbReference type="Google" id="ProtNLM"/>
    </source>
</evidence>
<evidence type="ECO:0000313" key="11">
    <source>
        <dbReference type="EMBL" id="KAJ2926962.1"/>
    </source>
</evidence>
<dbReference type="Proteomes" id="UP001140091">
    <property type="component" value="Unassembled WGS sequence"/>
</dbReference>
<keyword evidence="12" id="KW-1185">Reference proteome</keyword>
<dbReference type="GO" id="GO:0005506">
    <property type="term" value="F:iron ion binding"/>
    <property type="evidence" value="ECO:0007669"/>
    <property type="project" value="InterPro"/>
</dbReference>
<evidence type="ECO:0000256" key="6">
    <source>
        <dbReference type="ARBA" id="ARBA00023002"/>
    </source>
</evidence>
<dbReference type="InterPro" id="IPR001128">
    <property type="entry name" value="Cyt_P450"/>
</dbReference>
<keyword evidence="6 10" id="KW-0560">Oxidoreductase</keyword>
<name>A0A9W8MEL0_9AGAR</name>
<keyword evidence="8 10" id="KW-0503">Monooxygenase</keyword>
<evidence type="ECO:0000256" key="2">
    <source>
        <dbReference type="ARBA" id="ARBA00005179"/>
    </source>
</evidence>
<accession>A0A9W8MEL0</accession>
<dbReference type="PRINTS" id="PR00463">
    <property type="entry name" value="EP450I"/>
</dbReference>
<dbReference type="CDD" id="cd11065">
    <property type="entry name" value="CYP64-like"/>
    <property type="match status" value="1"/>
</dbReference>
<evidence type="ECO:0000256" key="4">
    <source>
        <dbReference type="ARBA" id="ARBA00022617"/>
    </source>
</evidence>
<dbReference type="InterPro" id="IPR017972">
    <property type="entry name" value="Cyt_P450_CS"/>
</dbReference>
<proteinExistence type="inferred from homology"/>
<dbReference type="GO" id="GO:0004497">
    <property type="term" value="F:monooxygenase activity"/>
    <property type="evidence" value="ECO:0007669"/>
    <property type="project" value="UniProtKB-KW"/>
</dbReference>
<dbReference type="PANTHER" id="PTHR46300:SF7">
    <property type="entry name" value="P450, PUTATIVE (EUROFUNG)-RELATED"/>
    <property type="match status" value="1"/>
</dbReference>
<gene>
    <name evidence="11" type="ORF">H1R20_g10155</name>
</gene>
<comment type="caution">
    <text evidence="11">The sequence shown here is derived from an EMBL/GenBank/DDBJ whole genome shotgun (WGS) entry which is preliminary data.</text>
</comment>
<feature type="non-terminal residue" evidence="11">
    <location>
        <position position="523"/>
    </location>
</feature>
<comment type="similarity">
    <text evidence="3 10">Belongs to the cytochrome P450 family.</text>
</comment>
<dbReference type="Gene3D" id="1.10.630.10">
    <property type="entry name" value="Cytochrome P450"/>
    <property type="match status" value="1"/>
</dbReference>
<evidence type="ECO:0000256" key="8">
    <source>
        <dbReference type="ARBA" id="ARBA00023033"/>
    </source>
</evidence>
<dbReference type="PANTHER" id="PTHR46300">
    <property type="entry name" value="P450, PUTATIVE (EUROFUNG)-RELATED-RELATED"/>
    <property type="match status" value="1"/>
</dbReference>
<dbReference type="GO" id="GO:0020037">
    <property type="term" value="F:heme binding"/>
    <property type="evidence" value="ECO:0007669"/>
    <property type="project" value="InterPro"/>
</dbReference>
<keyword evidence="5 9" id="KW-0479">Metal-binding</keyword>
<dbReference type="Pfam" id="PF00067">
    <property type="entry name" value="p450"/>
    <property type="match status" value="1"/>
</dbReference>
<evidence type="ECO:0000256" key="7">
    <source>
        <dbReference type="ARBA" id="ARBA00023004"/>
    </source>
</evidence>
<organism evidence="11 12">
    <name type="scientific">Candolleomyces eurysporus</name>
    <dbReference type="NCBI Taxonomy" id="2828524"/>
    <lineage>
        <taxon>Eukaryota</taxon>
        <taxon>Fungi</taxon>
        <taxon>Dikarya</taxon>
        <taxon>Basidiomycota</taxon>
        <taxon>Agaricomycotina</taxon>
        <taxon>Agaricomycetes</taxon>
        <taxon>Agaricomycetidae</taxon>
        <taxon>Agaricales</taxon>
        <taxon>Agaricineae</taxon>
        <taxon>Psathyrellaceae</taxon>
        <taxon>Candolleomyces</taxon>
    </lineage>
</organism>
<comment type="pathway">
    <text evidence="2">Secondary metabolite biosynthesis.</text>
</comment>
<dbReference type="InterPro" id="IPR036396">
    <property type="entry name" value="Cyt_P450_sf"/>
</dbReference>
<evidence type="ECO:0000313" key="12">
    <source>
        <dbReference type="Proteomes" id="UP001140091"/>
    </source>
</evidence>
<protein>
    <recommendedName>
        <fullName evidence="13">Cytochrome P450</fullName>
    </recommendedName>
</protein>
<dbReference type="InterPro" id="IPR002401">
    <property type="entry name" value="Cyt_P450_E_grp-I"/>
</dbReference>
<dbReference type="PROSITE" id="PS00086">
    <property type="entry name" value="CYTOCHROME_P450"/>
    <property type="match status" value="1"/>
</dbReference>
<dbReference type="AlphaFoldDB" id="A0A9W8MEL0"/>
<dbReference type="InterPro" id="IPR050364">
    <property type="entry name" value="Cytochrome_P450_fung"/>
</dbReference>
<evidence type="ECO:0000256" key="10">
    <source>
        <dbReference type="RuleBase" id="RU000461"/>
    </source>
</evidence>
<sequence>MSSLSLRNNPYVLTGLSLALLYGAAKVVKSGLSSRRRAPYPPGPKGYPIINNLLEIPTPSEHPWLVYEEMAKKYGDMIFLRAFSQPILILGSAKRMNDLFEKRSSTHSGRPYSIMLDQLMDWCKAFSLMDYTPRWRKQRKMFHQNFNPTMIPQYHPIIRRHVQKYLGQTVASPGEHKSHIRHLIGGIILHITYGYEPKPTGDPYIAIAHEVEGAFKIVAVPGTFLVDNIPILKYVPAWMPGAGFQRFAAYYKKADYLAKSMPYQFVLDAMKRNEAEPCAVTRLLEDLPSPKDPRYAEDEEDILNVAGVSYLAGTDTTTGVMTTFTLLMVLYPDVQRKAQAELDRVVGTGRLPDFGDRDELVYVKAVITELLRWYQATPMAVPHTTSEDNYYDGHFIPKGTIVMGNAWAVLHDPEVFENPMEFNPERYIKDGKFNTELLDPLSFAFGFGRRICPGMHLVKDVVYLMVASTLAMFEIHPSKDESGAPRNVELTFESGVVVLPGPFDSDIRLRSSAAEHLMRGLSE</sequence>